<name>A0AAD5JTU7_9FUNG</name>
<evidence type="ECO:0000313" key="2">
    <source>
        <dbReference type="EMBL" id="KAI9253533.1"/>
    </source>
</evidence>
<dbReference type="EMBL" id="JAIXMP010000026">
    <property type="protein sequence ID" value="KAI9253533.1"/>
    <property type="molecule type" value="Genomic_DNA"/>
</dbReference>
<gene>
    <name evidence="2" type="ORF">BDA99DRAFT_540787</name>
</gene>
<dbReference type="Pfam" id="PF06985">
    <property type="entry name" value="HET"/>
    <property type="match status" value="1"/>
</dbReference>
<evidence type="ECO:0000259" key="1">
    <source>
        <dbReference type="Pfam" id="PF06985"/>
    </source>
</evidence>
<dbReference type="Proteomes" id="UP001209540">
    <property type="component" value="Unassembled WGS sequence"/>
</dbReference>
<comment type="caution">
    <text evidence="2">The sequence shown here is derived from an EMBL/GenBank/DDBJ whole genome shotgun (WGS) entry which is preliminary data.</text>
</comment>
<proteinExistence type="predicted"/>
<keyword evidence="3" id="KW-1185">Reference proteome</keyword>
<evidence type="ECO:0000313" key="3">
    <source>
        <dbReference type="Proteomes" id="UP001209540"/>
    </source>
</evidence>
<protein>
    <recommendedName>
        <fullName evidence="1">Heterokaryon incompatibility domain-containing protein</fullName>
    </recommendedName>
</protein>
<sequence>MYITYKTAQYKPDCVLEYDKYYNTRDSQLLKKIPNDLPKPNFMPSKLVRISDMTVVYGSQVNEGYCALSYSWNQSGDIQRDDHGKYTRIDEGKHKIISYDNFFPCMIFSRSKVAINYDDLPFYEWRRLEKIYHVLKIVDDKNYYFTKTIQYVKFEGIIQQICQQFNIKYIWYDQLCINQDDKEEKQLGNRNSISNVYGP</sequence>
<feature type="domain" description="Heterokaryon incompatibility" evidence="1">
    <location>
        <begin position="158"/>
        <end position="187"/>
    </location>
</feature>
<reference evidence="2" key="1">
    <citation type="journal article" date="2022" name="IScience">
        <title>Evolution of zygomycete secretomes and the origins of terrestrial fungal ecologies.</title>
        <authorList>
            <person name="Chang Y."/>
            <person name="Wang Y."/>
            <person name="Mondo S."/>
            <person name="Ahrendt S."/>
            <person name="Andreopoulos W."/>
            <person name="Barry K."/>
            <person name="Beard J."/>
            <person name="Benny G.L."/>
            <person name="Blankenship S."/>
            <person name="Bonito G."/>
            <person name="Cuomo C."/>
            <person name="Desiro A."/>
            <person name="Gervers K.A."/>
            <person name="Hundley H."/>
            <person name="Kuo A."/>
            <person name="LaButti K."/>
            <person name="Lang B.F."/>
            <person name="Lipzen A."/>
            <person name="O'Donnell K."/>
            <person name="Pangilinan J."/>
            <person name="Reynolds N."/>
            <person name="Sandor L."/>
            <person name="Smith M.E."/>
            <person name="Tsang A."/>
            <person name="Grigoriev I.V."/>
            <person name="Stajich J.E."/>
            <person name="Spatafora J.W."/>
        </authorList>
    </citation>
    <scope>NUCLEOTIDE SEQUENCE</scope>
    <source>
        <strain evidence="2">RSA 2281</strain>
    </source>
</reference>
<dbReference type="AlphaFoldDB" id="A0AAD5JTU7"/>
<reference evidence="2" key="2">
    <citation type="submission" date="2023-02" db="EMBL/GenBank/DDBJ databases">
        <authorList>
            <consortium name="DOE Joint Genome Institute"/>
            <person name="Mondo S.J."/>
            <person name="Chang Y."/>
            <person name="Wang Y."/>
            <person name="Ahrendt S."/>
            <person name="Andreopoulos W."/>
            <person name="Barry K."/>
            <person name="Beard J."/>
            <person name="Benny G.L."/>
            <person name="Blankenship S."/>
            <person name="Bonito G."/>
            <person name="Cuomo C."/>
            <person name="Desiro A."/>
            <person name="Gervers K.A."/>
            <person name="Hundley H."/>
            <person name="Kuo A."/>
            <person name="LaButti K."/>
            <person name="Lang B.F."/>
            <person name="Lipzen A."/>
            <person name="O'Donnell K."/>
            <person name="Pangilinan J."/>
            <person name="Reynolds N."/>
            <person name="Sandor L."/>
            <person name="Smith M.W."/>
            <person name="Tsang A."/>
            <person name="Grigoriev I.V."/>
            <person name="Stajich J.E."/>
            <person name="Spatafora J.W."/>
        </authorList>
    </citation>
    <scope>NUCLEOTIDE SEQUENCE</scope>
    <source>
        <strain evidence="2">RSA 2281</strain>
    </source>
</reference>
<accession>A0AAD5JTU7</accession>
<organism evidence="2 3">
    <name type="scientific">Phascolomyces articulosus</name>
    <dbReference type="NCBI Taxonomy" id="60185"/>
    <lineage>
        <taxon>Eukaryota</taxon>
        <taxon>Fungi</taxon>
        <taxon>Fungi incertae sedis</taxon>
        <taxon>Mucoromycota</taxon>
        <taxon>Mucoromycotina</taxon>
        <taxon>Mucoromycetes</taxon>
        <taxon>Mucorales</taxon>
        <taxon>Lichtheimiaceae</taxon>
        <taxon>Phascolomyces</taxon>
    </lineage>
</organism>
<dbReference type="InterPro" id="IPR010730">
    <property type="entry name" value="HET"/>
</dbReference>